<evidence type="ECO:0000313" key="2">
    <source>
        <dbReference type="EMBL" id="KAA8903187.1"/>
    </source>
</evidence>
<feature type="region of interest" description="Disordered" evidence="1">
    <location>
        <begin position="294"/>
        <end position="390"/>
    </location>
</feature>
<dbReference type="EMBL" id="VXIS01000121">
    <property type="protein sequence ID" value="KAA8903187.1"/>
    <property type="molecule type" value="Genomic_DNA"/>
</dbReference>
<feature type="region of interest" description="Disordered" evidence="1">
    <location>
        <begin position="1"/>
        <end position="125"/>
    </location>
</feature>
<feature type="compositionally biased region" description="Basic residues" evidence="1">
    <location>
        <begin position="1"/>
        <end position="11"/>
    </location>
</feature>
<feature type="compositionally biased region" description="Basic and acidic residues" evidence="1">
    <location>
        <begin position="53"/>
        <end position="73"/>
    </location>
</feature>
<comment type="caution">
    <text evidence="2">The sequence shown here is derived from an EMBL/GenBank/DDBJ whole genome shotgun (WGS) entry which is preliminary data.</text>
</comment>
<feature type="compositionally biased region" description="Polar residues" evidence="1">
    <location>
        <begin position="81"/>
        <end position="98"/>
    </location>
</feature>
<accession>A0A5J5EU58</accession>
<keyword evidence="3" id="KW-1185">Reference proteome</keyword>
<name>A0A5J5EU58_9PEZI</name>
<feature type="compositionally biased region" description="Basic and acidic residues" evidence="1">
    <location>
        <begin position="374"/>
        <end position="390"/>
    </location>
</feature>
<evidence type="ECO:0000313" key="3">
    <source>
        <dbReference type="Proteomes" id="UP000326924"/>
    </source>
</evidence>
<dbReference type="AlphaFoldDB" id="A0A5J5EU58"/>
<dbReference type="OrthoDB" id="5459224at2759"/>
<proteinExistence type="predicted"/>
<evidence type="ECO:0000256" key="1">
    <source>
        <dbReference type="SAM" id="MobiDB-lite"/>
    </source>
</evidence>
<organism evidence="2 3">
    <name type="scientific">Sphaerosporella brunnea</name>
    <dbReference type="NCBI Taxonomy" id="1250544"/>
    <lineage>
        <taxon>Eukaryota</taxon>
        <taxon>Fungi</taxon>
        <taxon>Dikarya</taxon>
        <taxon>Ascomycota</taxon>
        <taxon>Pezizomycotina</taxon>
        <taxon>Pezizomycetes</taxon>
        <taxon>Pezizales</taxon>
        <taxon>Pyronemataceae</taxon>
        <taxon>Sphaerosporella</taxon>
    </lineage>
</organism>
<reference evidence="2 3" key="1">
    <citation type="submission" date="2019-09" db="EMBL/GenBank/DDBJ databases">
        <title>Draft genome of the ectomycorrhizal ascomycete Sphaerosporella brunnea.</title>
        <authorList>
            <consortium name="DOE Joint Genome Institute"/>
            <person name="Benucci G.M."/>
            <person name="Marozzi G."/>
            <person name="Antonielli L."/>
            <person name="Sanchez S."/>
            <person name="Marco P."/>
            <person name="Wang X."/>
            <person name="Falini L.B."/>
            <person name="Barry K."/>
            <person name="Haridas S."/>
            <person name="Lipzen A."/>
            <person name="Labutti K."/>
            <person name="Grigoriev I.V."/>
            <person name="Murat C."/>
            <person name="Martin F."/>
            <person name="Albertini E."/>
            <person name="Donnini D."/>
            <person name="Bonito G."/>
        </authorList>
    </citation>
    <scope>NUCLEOTIDE SEQUENCE [LARGE SCALE GENOMIC DNA]</scope>
    <source>
        <strain evidence="2 3">Sb_GMNB300</strain>
    </source>
</reference>
<dbReference type="Proteomes" id="UP000326924">
    <property type="component" value="Unassembled WGS sequence"/>
</dbReference>
<gene>
    <name evidence="2" type="ORF">FN846DRAFT_954429</name>
</gene>
<sequence length="390" mass="42481">MPPRLAGKKKATIPPGNRKLLPPPPPPTPSIGHKKETTTDAQPPRLTKVANTKKQEKTATVVDEKLLSKEQSSKGKKNALASKSTNFTPHARQPSRNVNPGMDQENILHHGHIPEQNTSRRATRASLGRALVIPNGDEDAVVTRIPGKPSTTSPTAAWLKDKACGVVSGAKRAANVLLKSPSRQHGKKYYPLPEEPAALIQGKFKSSDFILEMEKLEQPGFPKVTLEGEDVDELSLPNGGYSVSYEDKKTVVQHAPYKLVTIPEEGLDMESPLAQSTPKPGWLRRKKAFRSLKEMGTSTDYSLPEYSASSEGPEGPEWAVDVNKARGGRSKRIKRTEAPLTGKELKKKKASPDLRAATNRITGKRSIKASTKASVHDLEAEDPKFDLGDA</sequence>
<protein>
    <submittedName>
        <fullName evidence="2">Uncharacterized protein</fullName>
    </submittedName>
</protein>
<dbReference type="InParanoid" id="A0A5J5EU58"/>